<evidence type="ECO:0000256" key="25">
    <source>
        <dbReference type="ARBA" id="ARBA00049703"/>
    </source>
</evidence>
<keyword evidence="31" id="KW-1185">Reference proteome</keyword>
<evidence type="ECO:0000256" key="9">
    <source>
        <dbReference type="ARBA" id="ARBA00022685"/>
    </source>
</evidence>
<evidence type="ECO:0000256" key="27">
    <source>
        <dbReference type="PROSITE-ProRule" id="PRU00076"/>
    </source>
</evidence>
<feature type="domain" description="CUB" evidence="28">
    <location>
        <begin position="1626"/>
        <end position="1738"/>
    </location>
</feature>
<keyword evidence="6" id="KW-0153">Cholesterol metabolism</keyword>
<evidence type="ECO:0000256" key="12">
    <source>
        <dbReference type="ARBA" id="ARBA00022753"/>
    </source>
</evidence>
<dbReference type="Pfam" id="PF07645">
    <property type="entry name" value="EGF_CA"/>
    <property type="match status" value="2"/>
</dbReference>
<feature type="domain" description="CUB" evidence="28">
    <location>
        <begin position="812"/>
        <end position="922"/>
    </location>
</feature>
<comment type="subunit">
    <text evidence="25">Interacts with AMN. Component of the cubam complex composed of one CUBN trimer and one AMN chain. The cubam complex can dimerize. Interacts with LRP2 in a dual-receptor complex in a calcium-dependent manner. Found in a complex with PID1/PCLI1, LRP1 and CUBNI. Interacts with LRP1 and PID1/PCLI1.</text>
</comment>
<dbReference type="Pfam" id="PF00008">
    <property type="entry name" value="EGF"/>
    <property type="match status" value="1"/>
</dbReference>
<keyword evidence="17" id="KW-1207">Sterol metabolism</keyword>
<keyword evidence="18" id="KW-0325">Glycoprotein</keyword>
<dbReference type="InterPro" id="IPR000152">
    <property type="entry name" value="EGF-type_Asp/Asn_hydroxyl_site"/>
</dbReference>
<dbReference type="PROSITE" id="PS00010">
    <property type="entry name" value="ASX_HYDROXYL"/>
    <property type="match status" value="2"/>
</dbReference>
<evidence type="ECO:0000256" key="3">
    <source>
        <dbReference type="ARBA" id="ARBA00022448"/>
    </source>
</evidence>
<dbReference type="GO" id="GO:0030139">
    <property type="term" value="C:endocytic vesicle"/>
    <property type="evidence" value="ECO:0007669"/>
    <property type="project" value="Ensembl"/>
</dbReference>
<dbReference type="GeneTree" id="ENSGT00940000155299"/>
<feature type="domain" description="CUB" evidence="28">
    <location>
        <begin position="928"/>
        <end position="1039"/>
    </location>
</feature>
<dbReference type="SMART" id="SM00181">
    <property type="entry name" value="EGF"/>
    <property type="match status" value="6"/>
</dbReference>
<dbReference type="SUPFAM" id="SSF49854">
    <property type="entry name" value="Spermadhesin, CUB domain"/>
    <property type="match status" value="26"/>
</dbReference>
<evidence type="ECO:0000256" key="18">
    <source>
        <dbReference type="ARBA" id="ARBA00023180"/>
    </source>
</evidence>
<evidence type="ECO:0000256" key="26">
    <source>
        <dbReference type="PROSITE-ProRule" id="PRU00059"/>
    </source>
</evidence>
<feature type="domain" description="CUB" evidence="28">
    <location>
        <begin position="1156"/>
        <end position="1271"/>
    </location>
</feature>
<evidence type="ECO:0000256" key="4">
    <source>
        <dbReference type="ARBA" id="ARBA00022475"/>
    </source>
</evidence>
<dbReference type="GO" id="GO:0031528">
    <property type="term" value="C:microvillus membrane"/>
    <property type="evidence" value="ECO:0007669"/>
    <property type="project" value="Ensembl"/>
</dbReference>
<dbReference type="GO" id="GO:0005765">
    <property type="term" value="C:lysosomal membrane"/>
    <property type="evidence" value="ECO:0007669"/>
    <property type="project" value="UniProtKB-SubCell"/>
</dbReference>
<feature type="domain" description="CUB" evidence="28">
    <location>
        <begin position="3171"/>
        <end position="3283"/>
    </location>
</feature>
<keyword evidence="10" id="KW-0732">Signal</keyword>
<keyword evidence="4" id="KW-1003">Cell membrane</keyword>
<dbReference type="CDD" id="cd00041">
    <property type="entry name" value="CUB"/>
    <property type="match status" value="26"/>
</dbReference>
<dbReference type="FunFam" id="2.10.25.10:FF:000117">
    <property type="entry name" value="Delta-like protein"/>
    <property type="match status" value="1"/>
</dbReference>
<dbReference type="GO" id="GO:0005768">
    <property type="term" value="C:endosome"/>
    <property type="evidence" value="ECO:0007669"/>
    <property type="project" value="UniProtKB-SubCell"/>
</dbReference>
<dbReference type="FunFam" id="2.10.25.10:FF:000429">
    <property type="entry name" value="Cubilin"/>
    <property type="match status" value="1"/>
</dbReference>
<feature type="disulfide bond" evidence="27">
    <location>
        <begin position="47"/>
        <end position="56"/>
    </location>
</feature>
<dbReference type="Proteomes" id="UP000694392">
    <property type="component" value="Unplaced"/>
</dbReference>
<organism evidence="30 31">
    <name type="scientific">Sphenodon punctatus</name>
    <name type="common">Tuatara</name>
    <name type="synonym">Hatteria punctata</name>
    <dbReference type="NCBI Taxonomy" id="8508"/>
    <lineage>
        <taxon>Eukaryota</taxon>
        <taxon>Metazoa</taxon>
        <taxon>Chordata</taxon>
        <taxon>Craniata</taxon>
        <taxon>Vertebrata</taxon>
        <taxon>Euteleostomi</taxon>
        <taxon>Lepidosauria</taxon>
        <taxon>Sphenodontia</taxon>
        <taxon>Sphenodontidae</taxon>
        <taxon>Sphenodon</taxon>
    </lineage>
</organism>
<keyword evidence="11" id="KW-0677">Repeat</keyword>
<dbReference type="InterPro" id="IPR035914">
    <property type="entry name" value="Sperma_CUB_dom_sf"/>
</dbReference>
<dbReference type="InterPro" id="IPR001881">
    <property type="entry name" value="EGF-like_Ca-bd_dom"/>
</dbReference>
<reference evidence="30" key="1">
    <citation type="submission" date="2025-08" db="UniProtKB">
        <authorList>
            <consortium name="Ensembl"/>
        </authorList>
    </citation>
    <scope>IDENTIFICATION</scope>
</reference>
<dbReference type="InterPro" id="IPR000859">
    <property type="entry name" value="CUB_dom"/>
</dbReference>
<evidence type="ECO:0000256" key="7">
    <source>
        <dbReference type="ARBA" id="ARBA00022553"/>
    </source>
</evidence>
<evidence type="ECO:0000313" key="31">
    <source>
        <dbReference type="Proteomes" id="UP000694392"/>
    </source>
</evidence>
<comment type="function">
    <text evidence="24">Endocytic receptor which plays a role in lipoprotein, vitamin and iron metabolism by facilitating their uptake. Acts together with LRP2 to mediate endocytosis of high-density lipoproteins, GC, hemoglobin, ALB, TF and SCGB1A1. Acts together with AMN to mediate endocytosis of the CBLIF-cobalamin complex. Binds to ALB, MB, Kappa and lambda-light chains, TF, hemoglobin, GC, SCGB1A1, APOA1, high density lipoprotein, and the CBLIF-cobalamin complex. Ligand binding requires calcium. Serves as important transporter in several absorptive epithelia, including intestine, renal proximal tubules and embryonic yolk sac. May play an important role in the development of the peri-implantation embryo through internalization of APOA1 and cholesterol. Binds to LGALS3 at the maternal-fetal interface.</text>
</comment>
<dbReference type="SMART" id="SM00179">
    <property type="entry name" value="EGF_CA"/>
    <property type="match status" value="6"/>
</dbReference>
<dbReference type="FunFam" id="2.10.25.10:FF:000143">
    <property type="entry name" value="Protein crumbs 1"/>
    <property type="match status" value="1"/>
</dbReference>
<dbReference type="GO" id="GO:0005794">
    <property type="term" value="C:Golgi apparatus"/>
    <property type="evidence" value="ECO:0007669"/>
    <property type="project" value="Ensembl"/>
</dbReference>
<feature type="domain" description="CUB" evidence="28">
    <location>
        <begin position="2480"/>
        <end position="2611"/>
    </location>
</feature>
<dbReference type="GO" id="GO:0009617">
    <property type="term" value="P:response to bacterium"/>
    <property type="evidence" value="ECO:0007669"/>
    <property type="project" value="Ensembl"/>
</dbReference>
<feature type="domain" description="CUB" evidence="28">
    <location>
        <begin position="1392"/>
        <end position="1504"/>
    </location>
</feature>
<evidence type="ECO:0000256" key="5">
    <source>
        <dbReference type="ARBA" id="ARBA00022536"/>
    </source>
</evidence>
<keyword evidence="3" id="KW-0813">Transport</keyword>
<dbReference type="FunFam" id="2.10.25.10:FF:000379">
    <property type="entry name" value="Cubilin"/>
    <property type="match status" value="1"/>
</dbReference>
<keyword evidence="5 27" id="KW-0245">EGF-like domain</keyword>
<feature type="domain" description="CUB" evidence="28">
    <location>
        <begin position="2361"/>
        <end position="2478"/>
    </location>
</feature>
<keyword evidence="14" id="KW-0443">Lipid metabolism</keyword>
<evidence type="ECO:0000256" key="13">
    <source>
        <dbReference type="ARBA" id="ARBA00022927"/>
    </source>
</evidence>
<dbReference type="PROSITE" id="PS00022">
    <property type="entry name" value="EGF_1"/>
    <property type="match status" value="3"/>
</dbReference>
<evidence type="ECO:0000259" key="29">
    <source>
        <dbReference type="PROSITE" id="PS50026"/>
    </source>
</evidence>
<dbReference type="GO" id="GO:0070062">
    <property type="term" value="C:extracellular exosome"/>
    <property type="evidence" value="ECO:0007669"/>
    <property type="project" value="Ensembl"/>
</dbReference>
<keyword evidence="8" id="KW-0846">Cobalamin</keyword>
<dbReference type="InterPro" id="IPR024731">
    <property type="entry name" value="NELL2-like_EGF"/>
</dbReference>
<feature type="domain" description="EGF-like" evidence="29">
    <location>
        <begin position="305"/>
        <end position="341"/>
    </location>
</feature>
<feature type="domain" description="CUB" evidence="28">
    <location>
        <begin position="1043"/>
        <end position="1155"/>
    </location>
</feature>
<evidence type="ECO:0000256" key="8">
    <source>
        <dbReference type="ARBA" id="ARBA00022628"/>
    </source>
</evidence>
<evidence type="ECO:0000259" key="28">
    <source>
        <dbReference type="PROSITE" id="PS01180"/>
    </source>
</evidence>
<dbReference type="GO" id="GO:0009235">
    <property type="term" value="P:cobalamin metabolic process"/>
    <property type="evidence" value="ECO:0007669"/>
    <property type="project" value="Ensembl"/>
</dbReference>
<protein>
    <recommendedName>
        <fullName evidence="23">Cubilin</fullName>
    </recommendedName>
</protein>
<feature type="domain" description="CUB" evidence="28">
    <location>
        <begin position="347"/>
        <end position="461"/>
    </location>
</feature>
<evidence type="ECO:0000256" key="16">
    <source>
        <dbReference type="ARBA" id="ARBA00023157"/>
    </source>
</evidence>
<dbReference type="GO" id="GO:0005903">
    <property type="term" value="C:brush border"/>
    <property type="evidence" value="ECO:0007669"/>
    <property type="project" value="Ensembl"/>
</dbReference>
<dbReference type="PROSITE" id="PS50026">
    <property type="entry name" value="EGF_3"/>
    <property type="match status" value="3"/>
</dbReference>
<dbReference type="GO" id="GO:0005905">
    <property type="term" value="C:clathrin-coated pit"/>
    <property type="evidence" value="ECO:0007669"/>
    <property type="project" value="Ensembl"/>
</dbReference>
<dbReference type="GO" id="GO:0038024">
    <property type="term" value="F:cargo receptor activity"/>
    <property type="evidence" value="ECO:0007669"/>
    <property type="project" value="Ensembl"/>
</dbReference>
<feature type="domain" description="CUB" evidence="28">
    <location>
        <begin position="3287"/>
        <end position="3399"/>
    </location>
</feature>
<comment type="subcellular location">
    <subcellularLocation>
        <location evidence="2">Cell membrane</location>
        <topology evidence="2">Peripheral membrane protein</topology>
    </subcellularLocation>
    <subcellularLocation>
        <location evidence="1">Endosome</location>
    </subcellularLocation>
    <subcellularLocation>
        <location evidence="22">Lysosome membrane</location>
        <topology evidence="22">Peripheral membrane protein</topology>
    </subcellularLocation>
</comment>
<feature type="domain" description="CUB" evidence="28">
    <location>
        <begin position="465"/>
        <end position="577"/>
    </location>
</feature>
<feature type="domain" description="CUB" evidence="28">
    <location>
        <begin position="2812"/>
        <end position="2925"/>
    </location>
</feature>
<feature type="domain" description="EGF-like" evidence="29">
    <location>
        <begin position="21"/>
        <end position="57"/>
    </location>
</feature>
<evidence type="ECO:0000256" key="23">
    <source>
        <dbReference type="ARBA" id="ARBA00023878"/>
    </source>
</evidence>
<dbReference type="FunFam" id="2.60.120.290:FF:000005">
    <property type="entry name" value="Procollagen C-endopeptidase enhancer 1"/>
    <property type="match status" value="8"/>
</dbReference>
<dbReference type="Gene3D" id="2.10.25.10">
    <property type="entry name" value="Laminin"/>
    <property type="match status" value="6"/>
</dbReference>
<dbReference type="FunFam" id="2.60.120.290:FF:000018">
    <property type="entry name" value="cubilin"/>
    <property type="match status" value="2"/>
</dbReference>
<dbReference type="Ensembl" id="ENSSPUT00000008417.1">
    <property type="protein sequence ID" value="ENSSPUP00000007897.1"/>
    <property type="gene ID" value="ENSSPUG00000005996.1"/>
</dbReference>
<evidence type="ECO:0000256" key="1">
    <source>
        <dbReference type="ARBA" id="ARBA00004177"/>
    </source>
</evidence>
<evidence type="ECO:0000313" key="30">
    <source>
        <dbReference type="Ensembl" id="ENSSPUP00000007897.1"/>
    </source>
</evidence>
<dbReference type="PROSITE" id="PS01180">
    <property type="entry name" value="CUB"/>
    <property type="match status" value="26"/>
</dbReference>
<feature type="domain" description="CUB" evidence="28">
    <location>
        <begin position="2127"/>
        <end position="2239"/>
    </location>
</feature>
<accession>A0A8D0GFF0</accession>
<evidence type="ECO:0000256" key="2">
    <source>
        <dbReference type="ARBA" id="ARBA00004202"/>
    </source>
</evidence>
<gene>
    <name evidence="30" type="primary">CUBN</name>
</gene>
<feature type="domain" description="CUB" evidence="28">
    <location>
        <begin position="1273"/>
        <end position="1388"/>
    </location>
</feature>
<evidence type="ECO:0000256" key="11">
    <source>
        <dbReference type="ARBA" id="ARBA00022737"/>
    </source>
</evidence>
<dbReference type="GO" id="GO:0043235">
    <property type="term" value="C:receptor complex"/>
    <property type="evidence" value="ECO:0007669"/>
    <property type="project" value="Ensembl"/>
</dbReference>
<feature type="domain" description="CUB" evidence="28">
    <location>
        <begin position="2932"/>
        <end position="3048"/>
    </location>
</feature>
<feature type="disulfide bond" evidence="26">
    <location>
        <begin position="2812"/>
        <end position="2839"/>
    </location>
</feature>
<feature type="domain" description="CUB" evidence="28">
    <location>
        <begin position="696"/>
        <end position="806"/>
    </location>
</feature>
<keyword evidence="19" id="KW-0753">Steroid metabolism</keyword>
<dbReference type="GO" id="GO:0006898">
    <property type="term" value="P:receptor-mediated endocytosis"/>
    <property type="evidence" value="ECO:0007669"/>
    <property type="project" value="Ensembl"/>
</dbReference>
<evidence type="ECO:0000256" key="19">
    <source>
        <dbReference type="ARBA" id="ARBA00023221"/>
    </source>
</evidence>
<dbReference type="SUPFAM" id="SSF57196">
    <property type="entry name" value="EGF/Laminin"/>
    <property type="match status" value="4"/>
</dbReference>
<dbReference type="Pfam" id="PF00431">
    <property type="entry name" value="CUB"/>
    <property type="match status" value="27"/>
</dbReference>
<dbReference type="Gene3D" id="2.60.120.290">
    <property type="entry name" value="Spermadhesin, CUB domain"/>
    <property type="match status" value="26"/>
</dbReference>
<feature type="disulfide bond" evidence="27">
    <location>
        <begin position="331"/>
        <end position="340"/>
    </location>
</feature>
<dbReference type="InterPro" id="IPR000742">
    <property type="entry name" value="EGF"/>
</dbReference>
<dbReference type="PANTHER" id="PTHR24251">
    <property type="entry name" value="OVOCHYMASE-RELATED"/>
    <property type="match status" value="1"/>
</dbReference>
<dbReference type="PROSITE" id="PS01187">
    <property type="entry name" value="EGF_CA"/>
    <property type="match status" value="1"/>
</dbReference>
<dbReference type="SMART" id="SM00042">
    <property type="entry name" value="CUB"/>
    <property type="match status" value="26"/>
</dbReference>
<feature type="domain" description="CUB" evidence="28">
    <location>
        <begin position="1865"/>
        <end position="1978"/>
    </location>
</feature>
<keyword evidence="13" id="KW-0653">Protein transport</keyword>
<evidence type="ECO:0000256" key="21">
    <source>
        <dbReference type="ARBA" id="ARBA00023285"/>
    </source>
</evidence>
<dbReference type="GO" id="GO:0042953">
    <property type="term" value="P:lipoprotein transport"/>
    <property type="evidence" value="ECO:0007669"/>
    <property type="project" value="Ensembl"/>
</dbReference>
<feature type="domain" description="CUB" evidence="28">
    <location>
        <begin position="2243"/>
        <end position="2356"/>
    </location>
</feature>
<dbReference type="GO" id="GO:0042803">
    <property type="term" value="F:protein homodimerization activity"/>
    <property type="evidence" value="ECO:0007669"/>
    <property type="project" value="Ensembl"/>
</dbReference>
<evidence type="ECO:0000256" key="20">
    <source>
        <dbReference type="ARBA" id="ARBA00023228"/>
    </source>
</evidence>
<evidence type="ECO:0000256" key="14">
    <source>
        <dbReference type="ARBA" id="ARBA00023098"/>
    </source>
</evidence>
<dbReference type="GO" id="GO:0031419">
    <property type="term" value="F:cobalamin binding"/>
    <property type="evidence" value="ECO:0007669"/>
    <property type="project" value="UniProtKB-KW"/>
</dbReference>
<sequence>LYTNHLLGMLYPSRGLDQMTFKKACSSNPCQNSGTCINLLDAFFCLCPSNWQGPFCSVDVNECQIYAGTNTPGSYSCRCTPETYGPHCASKFDDCQAGSRALCEHGVCIDGNREQPNTPKYSCICDAGWMSPLGSPACSADVDECSLPSRPCSQNPPVQCVNAPGSYFCGPCPTGWQGNGYSCKDINECDRNNGDFSTVPMVQCINTMGSFYCGPCPPGYEGDGRLCSQVDICSVNNGGCHILASCTSTPATPIPSCVCSPGYTGNGYGPNGCAPLSDICQSQNQNPCENGQCFLSWTGPNCTENINECFSNPCQNGGNCTDEVNGYFCQCTNTWTGPQCQTPQQVCGESLSGLSGSFSYPNNPSSERYDHQVSCAWVIRTTFNKILRITFPFFQLEESNRCNYDFLQIHDGESASAHMIGKYCGSSPPPELFSTHNSLYFWFRSDHTINAGGFTVHWESQEPQCGGELTGTYGSINSPGYPGNYPPNRDCYWIISTNPGLLITFAFGTLSLEHHDNCNNDYLEIRDGLLSQDSILGKYCSSRSPPPLQTTGPYAWIHFHSDAAVSDRGFHITYTTSPADPNCGGNYTDSDGIITSPYWPNPYMNNRQCIYIIRQPPNEKIYLSFTHMELESQSGCSLNYIEVRDGSTEMSPIIYKFCDNMLPSPITSNSNSLWIKFKSDTSVQRASFRAVYKVACGGVLSGEGVIRSPYYPRAYTHEKICEWTISQPEGNVVILNFVDFGIRNISTCNSDYVEVRDGSNADSPYLGRYCGTTTPSAVQTTQNYLYVKFRASSVTNLGFMAEYRPLDTGKPCGEILTRPEGTITSPGHPTTYPHGIRCTWTISVQPGHLIRLTFTSFNLEFAYTCYQDYLEVYDNGTMTKLGRYCGRSIPPSVTSSDNIMTLYFVTNRNIASEGFSVNYVSLNASTVCSREYTEATGVLTSPNYPNNYPNKMECLYRIRVDTNNQIALHFTNFSLEWNRNCWDYVELRDGGYETSPLLGTYCGSVLPTVIISHSNKLWIKFVSDVYGTASGFSAYWDGTSTGCGATLTTPSGIFTSPNYPMPYYHNSECYWLLKSSRGSPYELQFDQFHLEFHERCSYDYLAVYDGNSTNAKMLGEFCGNQIPASIRSTWDSMYVKLRTDISLGGGGFLSNYKQICQGVVIANRSQGILESLNYPNDYPLNKRCNWTIQTTSGNTLNYSFTTFNVQEGEANCNRDYLKLYDGPSAQTNLIGTFCGNSIPPAGSTTGKSLHVVFYSDGIGSASGFQMLWNMNGCGGEFSGASGSFSSPGYPNRYPNNKECIWFIHTTPGSSVQLTILEFDIEYHSSCNYDVLEVYGGPDFLSPRLAQLCVPRPAENPLQVSSTGNTMTVRFKTDASVNKRGFNATWQERQGGCGGVFQATSGEIHSPNYPRSYSDNTDCSWVIQVDSGHRVLLNFTDFDIEPRLSCTFDNVAVYDGPSGAAPLLGKFCGGQRPMPLTSTQNTMFVRFHSDSSIQHRGFNARFTEACGSFIEADSIGAAISSPLYPVNYPNSQNCSWIIQAQEPFNHVTLSFTDFDTDHARRNCTTDYVKILDGDNSDAPLQGRYCGTTLPHPVTSFSNALVLNFVSNKDAAAGRGFRATFSASSSACGGTFHMENGAFNSPGYTESYPLNTECAWNLLSSPGNRLQLSFMTFQIEESDRCTKDYLEIREGNATGELVGRYCGNALPLNYTSVIGHILWVKFVSDDSGRGVGFRALFTHMFGNDIVGSSGQIASPLWPRKYPHNSNYQWKVTVNATRVIRGQILQLAIENHPNCIYDKLKVYDGPNIHYPLMATYCGVERSSFTSSGSFITLQFLSDSSVTATGFLLEWYAVDASSETTSTIARGACGGAATTGETPSFLFSPGWPLNYRNNVDCTWVIRAPGSTVEFNILTLDTETQSSCTYDKLIFRDGDNSLAPVLATICGREIPGPIRSTGEALFIRFVADGSITGSGFNASYHKSCGGYMHANRGVITSPNYPQTYAPNLNCSWHVLVNPGYIIAIHFEQPFQVQSEDASCSHGDYIEVRQSAIKASVWFLGIATLIFFFFSCTFSYLELRDGADASSPLITKLCGNSLPDIQKSSGPVLYMKFRSDNSATHSGFIAKYSKVLCGGTLTGQNGVIESVGYPNIPYQNNLLCEWFIHGPTGHYLTISLEVLDVQNSSGCANDFVEIREDNATGNLLGKYCGATIPDAVDTSDSFAYVKFVTDESISAPGFKLHFAASAQGCGGEFNGLQGTFASPNYPSPYLHERKCEWRITVPMGQRVTLVINDLNIDLHQECHLHYVSFHNGHGENTPMINKLCGEIAPGTLLKSTGNKITVIMKTDGTNVGRGFKITYTSSEEAVCGGIFYSSNTGNIMSPGYDGITSYANQLNCEWIIQNPHSSNTTIYLSFENFHLEHHRSCQADYLEMRIGDSDGELINRWCGQTVPEKPLILAAPQIWLHFLSDNSNSDKGFFIHYMSSGCGGIQTAESGVLASPNYPNPYDSSSHCAWLLVAPEGQTIILIFTAFEIENHSDCRWDSVTIMNGGSPSSTVIGQYCGTTSPGTIHSGSNKLLVNFNSDHSVQGGCGGILHSENGTIKSPHWPQNFPVNTRCMWTIITHGSKHLEINFDSNFQIPDSNGQCQSSYVKVWRGRDEKEETLLSTGCGNVAPGPVDAPSNVVTIVFQSQDIPGHGFSASFISRCGANFTGPEGRIISPNYPSQYDNNLNCNYIIDVGPQSFVMLRFESFNLECNRTCAYDAVKIFRGTRVSSYPVATWCGSVLPGPFSTFGPMLLNLYTDSHIADLGFLAKYTVIPCGGVFNGSFGTVKSPAHSIIDYHNNMNCSYHITVGSNKVVALKLNDFHLEASSSCYKDYVAIYDGKDIYAPLLGKFCGSELPPTIKSSSNNLLLVFMTDFFEAARGWKASFRETIGPQHGCGGYLTNSSYSFGSPDSNSDGKYDKNLDCVWVIAAPVNKLINLTFTAFVLEAASSPTCQYDYIKLYDGDNENANLVGTFCGSAVPAPFVSTDNFLTVKFITDFSVEITGFSATYTTVDRLCGGTYNATSTPQIATSPNFPNAYSPFTVCLWVIDAPPEQQVRLTVQTLHLHPSQDCSQNYLEFQDSTAVRDERQVNRFCGTETYAIPEFYSHGRTAIVIFKSEDYVGNNGVSFTYQAAGCSREYNQSFGYLKSPGWPGRHTNNLDCAIVLRSPLNHTISLFFDVFTLEDTSQCIYDFLEIRNGSDASAPLLGKYCGHALPSPVFPKNHVVYLRFKSDALIAYDGYKITWTSSPSGCGGTLYGETGTFASPDYPATYQNQTNCEWKIIAPRGRIITVHFAFVNIDDPGDCVRNYLILYNGPDASYPSIGPYCGMDTNIASFTAVSNHVFIKFHAEYVTLPSGFRLTWTS</sequence>
<feature type="disulfide bond" evidence="26">
    <location>
        <begin position="2127"/>
        <end position="2154"/>
    </location>
</feature>
<evidence type="ECO:0000256" key="22">
    <source>
        <dbReference type="ARBA" id="ARBA00023765"/>
    </source>
</evidence>
<dbReference type="Pfam" id="PF12947">
    <property type="entry name" value="EGF_3"/>
    <property type="match status" value="1"/>
</dbReference>
<keyword evidence="16 27" id="KW-1015">Disulfide bond</keyword>
<evidence type="ECO:0000256" key="10">
    <source>
        <dbReference type="ARBA" id="ARBA00022729"/>
    </source>
</evidence>
<keyword evidence="20" id="KW-0458">Lysosome</keyword>
<dbReference type="InterPro" id="IPR018097">
    <property type="entry name" value="EGF_Ca-bd_CS"/>
</dbReference>
<proteinExistence type="predicted"/>
<feature type="domain" description="CUB" evidence="28">
    <location>
        <begin position="583"/>
        <end position="695"/>
    </location>
</feature>
<feature type="domain" description="CUB" evidence="28">
    <location>
        <begin position="2609"/>
        <end position="2698"/>
    </location>
</feature>
<keyword evidence="21" id="KW-0170">Cobalt</keyword>
<name>A0A8D0GFF0_SPHPU</name>
<dbReference type="GO" id="GO:0015889">
    <property type="term" value="P:cobalamin transport"/>
    <property type="evidence" value="ECO:0007669"/>
    <property type="project" value="Ensembl"/>
</dbReference>
<evidence type="ECO:0000256" key="17">
    <source>
        <dbReference type="ARBA" id="ARBA00023166"/>
    </source>
</evidence>
<dbReference type="InterPro" id="IPR049883">
    <property type="entry name" value="NOTCH1_EGF-like"/>
</dbReference>
<dbReference type="CDD" id="cd00054">
    <property type="entry name" value="EGF_CA"/>
    <property type="match status" value="4"/>
</dbReference>
<feature type="domain" description="CUB" evidence="28">
    <location>
        <begin position="2699"/>
        <end position="2810"/>
    </location>
</feature>
<dbReference type="GO" id="GO:0016324">
    <property type="term" value="C:apical plasma membrane"/>
    <property type="evidence" value="ECO:0007669"/>
    <property type="project" value="Ensembl"/>
</dbReference>
<dbReference type="GO" id="GO:0005509">
    <property type="term" value="F:calcium ion binding"/>
    <property type="evidence" value="ECO:0007669"/>
    <property type="project" value="InterPro"/>
</dbReference>
<keyword evidence="7" id="KW-0597">Phosphoprotein</keyword>
<evidence type="ECO:0000256" key="24">
    <source>
        <dbReference type="ARBA" id="ARBA00049611"/>
    </source>
</evidence>
<feature type="domain" description="CUB" evidence="28">
    <location>
        <begin position="3052"/>
        <end position="3169"/>
    </location>
</feature>
<feature type="domain" description="CUB" evidence="28">
    <location>
        <begin position="1505"/>
        <end position="1622"/>
    </location>
</feature>
<evidence type="ECO:0000256" key="6">
    <source>
        <dbReference type="ARBA" id="ARBA00022548"/>
    </source>
</evidence>
<dbReference type="GO" id="GO:0008203">
    <property type="term" value="P:cholesterol metabolic process"/>
    <property type="evidence" value="ECO:0007669"/>
    <property type="project" value="UniProtKB-KW"/>
</dbReference>
<feature type="disulfide bond" evidence="27">
    <location>
        <begin position="240"/>
        <end position="257"/>
    </location>
</feature>
<comment type="caution">
    <text evidence="27">Lacks conserved residue(s) required for the propagation of feature annotation.</text>
</comment>
<feature type="domain" description="EGF-like" evidence="29">
    <location>
        <begin position="229"/>
        <end position="266"/>
    </location>
</feature>
<dbReference type="FunFam" id="2.60.120.290:FF:000047">
    <property type="entry name" value="Cubilin"/>
    <property type="match status" value="1"/>
</dbReference>
<feature type="domain" description="CUB" evidence="28">
    <location>
        <begin position="1979"/>
        <end position="2125"/>
    </location>
</feature>
<dbReference type="GO" id="GO:0051649">
    <property type="term" value="P:establishment of localization in cell"/>
    <property type="evidence" value="ECO:0007669"/>
    <property type="project" value="Ensembl"/>
</dbReference>
<keyword evidence="9" id="KW-0165">Cleavage on pair of basic residues</keyword>
<dbReference type="GO" id="GO:0005783">
    <property type="term" value="C:endoplasmic reticulum"/>
    <property type="evidence" value="ECO:0007669"/>
    <property type="project" value="Ensembl"/>
</dbReference>
<feature type="domain" description="CUB" evidence="28">
    <location>
        <begin position="1739"/>
        <end position="1850"/>
    </location>
</feature>
<dbReference type="OMA" id="RGFTVRW"/>
<keyword evidence="12" id="KW-0967">Endosome</keyword>
<reference evidence="30" key="2">
    <citation type="submission" date="2025-09" db="UniProtKB">
        <authorList>
            <consortium name="Ensembl"/>
        </authorList>
    </citation>
    <scope>IDENTIFICATION</scope>
</reference>
<dbReference type="FunFam" id="2.60.120.290:FF:000013">
    <property type="entry name" value="Membrane frizzled-related protein"/>
    <property type="match status" value="11"/>
</dbReference>
<dbReference type="FunFam" id="2.60.120.290:FF:000003">
    <property type="entry name" value="Neuropilin"/>
    <property type="match status" value="3"/>
</dbReference>
<evidence type="ECO:0000256" key="15">
    <source>
        <dbReference type="ARBA" id="ARBA00023136"/>
    </source>
</evidence>
<keyword evidence="15" id="KW-0472">Membrane</keyword>